<gene>
    <name evidence="2" type="ORF">Mterra_00483</name>
</gene>
<reference evidence="2 3" key="1">
    <citation type="submission" date="2018-08" db="EMBL/GenBank/DDBJ databases">
        <title>Meiothermus terrae DSM 26712 genome sequencing project.</title>
        <authorList>
            <person name="Da Costa M.S."/>
            <person name="Albuquerque L."/>
            <person name="Raposo P."/>
            <person name="Froufe H.J.C."/>
            <person name="Barroso C.S."/>
            <person name="Egas C."/>
        </authorList>
    </citation>
    <scope>NUCLEOTIDE SEQUENCE [LARGE SCALE GENOMIC DNA]</scope>
    <source>
        <strain evidence="2 3">DSM 26712</strain>
    </source>
</reference>
<dbReference type="OrthoDB" id="72452at2"/>
<dbReference type="Pfam" id="PF12773">
    <property type="entry name" value="DZR"/>
    <property type="match status" value="1"/>
</dbReference>
<organism evidence="2 3">
    <name type="scientific">Calidithermus terrae</name>
    <dbReference type="NCBI Taxonomy" id="1408545"/>
    <lineage>
        <taxon>Bacteria</taxon>
        <taxon>Thermotogati</taxon>
        <taxon>Deinococcota</taxon>
        <taxon>Deinococci</taxon>
        <taxon>Thermales</taxon>
        <taxon>Thermaceae</taxon>
        <taxon>Calidithermus</taxon>
    </lineage>
</organism>
<accession>A0A399F3P6</accession>
<sequence>MEIIGVAYRLCPRCFRAVPAASGERYCPNDGTRLLETCPRCQTPIPSPYARFCVVCGQGFGLVTSKGGKA</sequence>
<protein>
    <submittedName>
        <fullName evidence="2">Double zinc ribbon</fullName>
    </submittedName>
</protein>
<dbReference type="RefSeq" id="WP_119313714.1">
    <property type="nucleotide sequence ID" value="NZ_QXDL01000010.1"/>
</dbReference>
<name>A0A399F3P6_9DEIN</name>
<dbReference type="InterPro" id="IPR025874">
    <property type="entry name" value="DZR"/>
</dbReference>
<keyword evidence="3" id="KW-1185">Reference proteome</keyword>
<dbReference type="EMBL" id="QXDL01000010">
    <property type="protein sequence ID" value="RIH90415.1"/>
    <property type="molecule type" value="Genomic_DNA"/>
</dbReference>
<evidence type="ECO:0000259" key="1">
    <source>
        <dbReference type="Pfam" id="PF12773"/>
    </source>
</evidence>
<dbReference type="AlphaFoldDB" id="A0A399F3P6"/>
<dbReference type="Proteomes" id="UP000265715">
    <property type="component" value="Unassembled WGS sequence"/>
</dbReference>
<evidence type="ECO:0000313" key="2">
    <source>
        <dbReference type="EMBL" id="RIH90415.1"/>
    </source>
</evidence>
<comment type="caution">
    <text evidence="2">The sequence shown here is derived from an EMBL/GenBank/DDBJ whole genome shotgun (WGS) entry which is preliminary data.</text>
</comment>
<feature type="domain" description="DZANK-type" evidence="1">
    <location>
        <begin position="11"/>
        <end position="57"/>
    </location>
</feature>
<proteinExistence type="predicted"/>
<evidence type="ECO:0000313" key="3">
    <source>
        <dbReference type="Proteomes" id="UP000265715"/>
    </source>
</evidence>